<feature type="compositionally biased region" description="Polar residues" evidence="1">
    <location>
        <begin position="138"/>
        <end position="151"/>
    </location>
</feature>
<feature type="compositionally biased region" description="Low complexity" evidence="1">
    <location>
        <begin position="115"/>
        <end position="125"/>
    </location>
</feature>
<evidence type="ECO:0000313" key="3">
    <source>
        <dbReference type="Proteomes" id="UP000796761"/>
    </source>
</evidence>
<keyword evidence="3" id="KW-1185">Reference proteome</keyword>
<gene>
    <name evidence="2" type="ORF">HGM15179_001008</name>
</gene>
<dbReference type="AlphaFoldDB" id="A0A8K1GXF1"/>
<protein>
    <submittedName>
        <fullName evidence="2">Uncharacterized protein</fullName>
    </submittedName>
</protein>
<reference evidence="2" key="1">
    <citation type="submission" date="2019-04" db="EMBL/GenBank/DDBJ databases">
        <title>Genome assembly of Zosterops borbonicus 15179.</title>
        <authorList>
            <person name="Leroy T."/>
            <person name="Anselmetti Y."/>
            <person name="Tilak M.-K."/>
            <person name="Nabholz B."/>
        </authorList>
    </citation>
    <scope>NUCLEOTIDE SEQUENCE</scope>
    <source>
        <strain evidence="2">HGM_15179</strain>
        <tissue evidence="2">Muscle</tissue>
    </source>
</reference>
<dbReference type="EMBL" id="SWJQ01000016">
    <property type="protein sequence ID" value="TRZ26158.1"/>
    <property type="molecule type" value="Genomic_DNA"/>
</dbReference>
<accession>A0A8K1GXF1</accession>
<feature type="compositionally biased region" description="Pro residues" evidence="1">
    <location>
        <begin position="104"/>
        <end position="114"/>
    </location>
</feature>
<proteinExistence type="predicted"/>
<evidence type="ECO:0000256" key="1">
    <source>
        <dbReference type="SAM" id="MobiDB-lite"/>
    </source>
</evidence>
<feature type="region of interest" description="Disordered" evidence="1">
    <location>
        <begin position="98"/>
        <end position="199"/>
    </location>
</feature>
<dbReference type="Proteomes" id="UP000796761">
    <property type="component" value="Unassembled WGS sequence"/>
</dbReference>
<organism evidence="2 3">
    <name type="scientific">Zosterops borbonicus</name>
    <dbReference type="NCBI Taxonomy" id="364589"/>
    <lineage>
        <taxon>Eukaryota</taxon>
        <taxon>Metazoa</taxon>
        <taxon>Chordata</taxon>
        <taxon>Craniata</taxon>
        <taxon>Vertebrata</taxon>
        <taxon>Euteleostomi</taxon>
        <taxon>Archelosauria</taxon>
        <taxon>Archosauria</taxon>
        <taxon>Dinosauria</taxon>
        <taxon>Saurischia</taxon>
        <taxon>Theropoda</taxon>
        <taxon>Coelurosauria</taxon>
        <taxon>Aves</taxon>
        <taxon>Neognathae</taxon>
        <taxon>Neoaves</taxon>
        <taxon>Telluraves</taxon>
        <taxon>Australaves</taxon>
        <taxon>Passeriformes</taxon>
        <taxon>Sylvioidea</taxon>
        <taxon>Zosteropidae</taxon>
        <taxon>Zosterops</taxon>
    </lineage>
</organism>
<name>A0A8K1GXF1_9PASS</name>
<evidence type="ECO:0000313" key="2">
    <source>
        <dbReference type="EMBL" id="TRZ26158.1"/>
    </source>
</evidence>
<feature type="compositionally biased region" description="Polar residues" evidence="1">
    <location>
        <begin position="184"/>
        <end position="199"/>
    </location>
</feature>
<comment type="caution">
    <text evidence="2">The sequence shown here is derived from an EMBL/GenBank/DDBJ whole genome shotgun (WGS) entry which is preliminary data.</text>
</comment>
<sequence>MGCGQLVGGKGCHPEGPCQLDSWACVSHRTFNKAKNQILHLCQGDPKHKYRQGEEGIESSPEEKGSGVLVGEKLSMTCAHSPESQTCPGLHQQGCDQQVMGGASPPPLCPPETPPGVLGLALGPPTSEQCRATGVQRKATSQSWRKPSNAITKEPKQKVRQTDASLSKGMLEKHAKELVPLAQHKSSVTAGRGTTTSDM</sequence>